<protein>
    <recommendedName>
        <fullName evidence="3">TnsA endonuclease N-terminal domain-containing protein</fullName>
    </recommendedName>
</protein>
<proteinExistence type="predicted"/>
<accession>A0ABX5YQ58</accession>
<evidence type="ECO:0000313" key="1">
    <source>
        <dbReference type="EMBL" id="QEG17854.1"/>
    </source>
</evidence>
<organism evidence="1 2">
    <name type="scientific">Gimesia maris</name>
    <dbReference type="NCBI Taxonomy" id="122"/>
    <lineage>
        <taxon>Bacteria</taxon>
        <taxon>Pseudomonadati</taxon>
        <taxon>Planctomycetota</taxon>
        <taxon>Planctomycetia</taxon>
        <taxon>Planctomycetales</taxon>
        <taxon>Planctomycetaceae</taxon>
        <taxon>Gimesia</taxon>
    </lineage>
</organism>
<dbReference type="GeneID" id="98648236"/>
<dbReference type="Proteomes" id="UP000322887">
    <property type="component" value="Chromosome"/>
</dbReference>
<reference evidence="1 2" key="1">
    <citation type="submission" date="2019-08" db="EMBL/GenBank/DDBJ databases">
        <title>Deep-cultivation of Planctomycetes and their phenomic and genomic characterization uncovers novel biology.</title>
        <authorList>
            <person name="Wiegand S."/>
            <person name="Jogler M."/>
            <person name="Boedeker C."/>
            <person name="Pinto D."/>
            <person name="Vollmers J."/>
            <person name="Rivas-Marin E."/>
            <person name="Kohn T."/>
            <person name="Peeters S.H."/>
            <person name="Heuer A."/>
            <person name="Rast P."/>
            <person name="Oberbeckmann S."/>
            <person name="Bunk B."/>
            <person name="Jeske O."/>
            <person name="Meyerdierks A."/>
            <person name="Storesund J.E."/>
            <person name="Kallscheuer N."/>
            <person name="Luecker S."/>
            <person name="Lage O.M."/>
            <person name="Pohl T."/>
            <person name="Merkel B.J."/>
            <person name="Hornburger P."/>
            <person name="Mueller R.-W."/>
            <person name="Bruemmer F."/>
            <person name="Labrenz M."/>
            <person name="Spormann A.M."/>
            <person name="Op den Camp H."/>
            <person name="Overmann J."/>
            <person name="Amann R."/>
            <person name="Jetten M.S.M."/>
            <person name="Mascher T."/>
            <person name="Medema M.H."/>
            <person name="Devos D.P."/>
            <person name="Kaster A.-K."/>
            <person name="Ovreas L."/>
            <person name="Rohde M."/>
            <person name="Galperin M.Y."/>
            <person name="Jogler C."/>
        </authorList>
    </citation>
    <scope>NUCLEOTIDE SEQUENCE [LARGE SCALE GENOMIC DNA]</scope>
    <source>
        <strain evidence="1 2">DSM 8797</strain>
    </source>
</reference>
<sequence>MLSFDLESNLLEPVANYQRRKTFRRQYDELPFYEYRIDLFGFSQKLGSTVAVELKLSKWKRAFEQASIYQLCADFVYIALPSINIAKVDISLLQENGIGLISVFETGRCRQIIEPLPSPVVRPHYRDHYIDLLMGTE</sequence>
<evidence type="ECO:0008006" key="3">
    <source>
        <dbReference type="Google" id="ProtNLM"/>
    </source>
</evidence>
<dbReference type="RefSeq" id="WP_002645525.1">
    <property type="nucleotide sequence ID" value="NZ_CP042910.1"/>
</dbReference>
<dbReference type="EMBL" id="CP042910">
    <property type="protein sequence ID" value="QEG17854.1"/>
    <property type="molecule type" value="Genomic_DNA"/>
</dbReference>
<name>A0ABX5YQ58_9PLAN</name>
<evidence type="ECO:0000313" key="2">
    <source>
        <dbReference type="Proteomes" id="UP000322887"/>
    </source>
</evidence>
<gene>
    <name evidence="1" type="ORF">GmarT_37380</name>
</gene>
<keyword evidence="2" id="KW-1185">Reference proteome</keyword>